<reference evidence="13" key="1">
    <citation type="submission" date="2007-04" db="EMBL/GenBank/DDBJ databases">
        <title>Annotation of Pediculus humanus corporis strain USDA.</title>
        <authorList>
            <person name="Kirkness E."/>
            <person name="Hannick L."/>
            <person name="Hass B."/>
            <person name="Bruggner R."/>
            <person name="Lawson D."/>
            <person name="Bidwell S."/>
            <person name="Joardar V."/>
            <person name="Caler E."/>
            <person name="Walenz B."/>
            <person name="Inman J."/>
            <person name="Schobel S."/>
            <person name="Galinsky K."/>
            <person name="Amedeo P."/>
            <person name="Strausberg R."/>
        </authorList>
    </citation>
    <scope>NUCLEOTIDE SEQUENCE</scope>
    <source>
        <strain evidence="13">USDA</strain>
    </source>
</reference>
<dbReference type="InParanoid" id="E0VBP7"/>
<dbReference type="GO" id="GO:0016020">
    <property type="term" value="C:membrane"/>
    <property type="evidence" value="ECO:0007669"/>
    <property type="project" value="UniProtKB-SubCell"/>
</dbReference>
<evidence type="ECO:0000313" key="14">
    <source>
        <dbReference type="EnsemblMetazoa" id="PHUM066560-PA"/>
    </source>
</evidence>
<dbReference type="PANTHER" id="PTHR24235">
    <property type="entry name" value="NEUROPEPTIDE Y RECEPTOR"/>
    <property type="match status" value="1"/>
</dbReference>
<comment type="subcellular location">
    <subcellularLocation>
        <location evidence="1">Membrane</location>
        <topology evidence="1">Multi-pass membrane protein</topology>
    </subcellularLocation>
</comment>
<feature type="transmembrane region" description="Helical" evidence="11">
    <location>
        <begin position="180"/>
        <end position="203"/>
    </location>
</feature>
<dbReference type="RefSeq" id="XP_002423541.1">
    <property type="nucleotide sequence ID" value="XM_002423496.1"/>
</dbReference>
<keyword evidence="3 9" id="KW-0812">Transmembrane</keyword>
<keyword evidence="8 9" id="KW-0807">Transducer</keyword>
<dbReference type="InterPro" id="IPR000276">
    <property type="entry name" value="GPCR_Rhodpsn"/>
</dbReference>
<evidence type="ECO:0000259" key="12">
    <source>
        <dbReference type="PROSITE" id="PS50262"/>
    </source>
</evidence>
<feature type="compositionally biased region" description="Basic and acidic residues" evidence="10">
    <location>
        <begin position="509"/>
        <end position="527"/>
    </location>
</feature>
<dbReference type="EMBL" id="AAZO01000777">
    <property type="status" value="NOT_ANNOTATED_CDS"/>
    <property type="molecule type" value="Genomic_DNA"/>
</dbReference>
<feature type="transmembrane region" description="Helical" evidence="11">
    <location>
        <begin position="62"/>
        <end position="84"/>
    </location>
</feature>
<dbReference type="GeneID" id="8231125"/>
<feature type="compositionally biased region" description="Basic and acidic residues" evidence="10">
    <location>
        <begin position="298"/>
        <end position="310"/>
    </location>
</feature>
<dbReference type="SUPFAM" id="SSF81321">
    <property type="entry name" value="Family A G protein-coupled receptor-like"/>
    <property type="match status" value="1"/>
</dbReference>
<dbReference type="OrthoDB" id="9046662at2759"/>
<dbReference type="AlphaFoldDB" id="E0VBP7"/>
<reference evidence="13" key="2">
    <citation type="submission" date="2007-04" db="EMBL/GenBank/DDBJ databases">
        <title>The genome of the human body louse.</title>
        <authorList>
            <consortium name="The Human Body Louse Genome Consortium"/>
            <person name="Kirkness E."/>
            <person name="Walenz B."/>
            <person name="Hass B."/>
            <person name="Bruggner R."/>
            <person name="Strausberg R."/>
        </authorList>
    </citation>
    <scope>NUCLEOTIDE SEQUENCE</scope>
    <source>
        <strain evidence="13">USDA</strain>
    </source>
</reference>
<evidence type="ECO:0000256" key="3">
    <source>
        <dbReference type="ARBA" id="ARBA00022692"/>
    </source>
</evidence>
<keyword evidence="4 11" id="KW-1133">Transmembrane helix</keyword>
<feature type="compositionally biased region" description="Basic and acidic residues" evidence="10">
    <location>
        <begin position="539"/>
        <end position="551"/>
    </location>
</feature>
<feature type="transmembrane region" description="Helical" evidence="11">
    <location>
        <begin position="138"/>
        <end position="159"/>
    </location>
</feature>
<dbReference type="GO" id="GO:0004930">
    <property type="term" value="F:G protein-coupled receptor activity"/>
    <property type="evidence" value="ECO:0007669"/>
    <property type="project" value="UniProtKB-KW"/>
</dbReference>
<feature type="domain" description="G-protein coupled receptors family 1 profile" evidence="12">
    <location>
        <begin position="75"/>
        <end position="477"/>
    </location>
</feature>
<evidence type="ECO:0000256" key="2">
    <source>
        <dbReference type="ARBA" id="ARBA00010663"/>
    </source>
</evidence>
<dbReference type="InterPro" id="IPR017452">
    <property type="entry name" value="GPCR_Rhodpsn_7TM"/>
</dbReference>
<keyword evidence="5 9" id="KW-0297">G-protein coupled receptor</keyword>
<protein>
    <submittedName>
        <fullName evidence="13 14">G-protein coupled receptor, putative</fullName>
    </submittedName>
</protein>
<feature type="transmembrane region" description="Helical" evidence="11">
    <location>
        <begin position="453"/>
        <end position="480"/>
    </location>
</feature>
<gene>
    <name evidence="14" type="primary">8231125</name>
    <name evidence="13" type="ORF">Phum_PHUM066560</name>
</gene>
<proteinExistence type="inferred from homology"/>
<comment type="similarity">
    <text evidence="2 9">Belongs to the G-protein coupled receptor 1 family.</text>
</comment>
<evidence type="ECO:0000256" key="9">
    <source>
        <dbReference type="RuleBase" id="RU000688"/>
    </source>
</evidence>
<keyword evidence="7 9" id="KW-0675">Receptor</keyword>
<dbReference type="Proteomes" id="UP000009046">
    <property type="component" value="Unassembled WGS sequence"/>
</dbReference>
<dbReference type="EMBL" id="DS235035">
    <property type="protein sequence ID" value="EEB10803.1"/>
    <property type="molecule type" value="Genomic_DNA"/>
</dbReference>
<keyword evidence="15" id="KW-1185">Reference proteome</keyword>
<dbReference type="VEuPathDB" id="VectorBase:PHUM066560"/>
<dbReference type="Gene3D" id="1.20.1070.10">
    <property type="entry name" value="Rhodopsin 7-helix transmembrane proteins"/>
    <property type="match status" value="1"/>
</dbReference>
<accession>E0VBP7</accession>
<evidence type="ECO:0000256" key="10">
    <source>
        <dbReference type="SAM" id="MobiDB-lite"/>
    </source>
</evidence>
<dbReference type="KEGG" id="phu:Phum_PHUM066560"/>
<dbReference type="eggNOG" id="KOG3656">
    <property type="taxonomic scope" value="Eukaryota"/>
</dbReference>
<organism>
    <name type="scientific">Pediculus humanus subsp. corporis</name>
    <name type="common">Body louse</name>
    <dbReference type="NCBI Taxonomy" id="121224"/>
    <lineage>
        <taxon>Eukaryota</taxon>
        <taxon>Metazoa</taxon>
        <taxon>Ecdysozoa</taxon>
        <taxon>Arthropoda</taxon>
        <taxon>Hexapoda</taxon>
        <taxon>Insecta</taxon>
        <taxon>Pterygota</taxon>
        <taxon>Neoptera</taxon>
        <taxon>Paraneoptera</taxon>
        <taxon>Psocodea</taxon>
        <taxon>Troctomorpha</taxon>
        <taxon>Phthiraptera</taxon>
        <taxon>Anoplura</taxon>
        <taxon>Pediculidae</taxon>
        <taxon>Pediculus</taxon>
    </lineage>
</organism>
<dbReference type="HOGENOM" id="CLU_570299_0_0_1"/>
<evidence type="ECO:0000313" key="13">
    <source>
        <dbReference type="EMBL" id="EEB10803.1"/>
    </source>
</evidence>
<reference evidence="14" key="3">
    <citation type="submission" date="2021-02" db="UniProtKB">
        <authorList>
            <consortium name="EnsemblMetazoa"/>
        </authorList>
    </citation>
    <scope>IDENTIFICATION</scope>
    <source>
        <strain evidence="14">USDA</strain>
    </source>
</reference>
<keyword evidence="6 11" id="KW-0472">Membrane</keyword>
<name>E0VBP7_PEDHC</name>
<dbReference type="Pfam" id="PF00001">
    <property type="entry name" value="7tm_1"/>
    <property type="match status" value="1"/>
</dbReference>
<feature type="transmembrane region" description="Helical" evidence="11">
    <location>
        <begin position="231"/>
        <end position="255"/>
    </location>
</feature>
<feature type="transmembrane region" description="Helical" evidence="11">
    <location>
        <begin position="105"/>
        <end position="126"/>
    </location>
</feature>
<evidence type="ECO:0000256" key="8">
    <source>
        <dbReference type="ARBA" id="ARBA00023224"/>
    </source>
</evidence>
<evidence type="ECO:0000256" key="4">
    <source>
        <dbReference type="ARBA" id="ARBA00022989"/>
    </source>
</evidence>
<dbReference type="PRINTS" id="PR00237">
    <property type="entry name" value="GPCRRHODOPSN"/>
</dbReference>
<evidence type="ECO:0000256" key="1">
    <source>
        <dbReference type="ARBA" id="ARBA00004141"/>
    </source>
</evidence>
<evidence type="ECO:0000256" key="5">
    <source>
        <dbReference type="ARBA" id="ARBA00023040"/>
    </source>
</evidence>
<dbReference type="PANTHER" id="PTHR24235:SF12">
    <property type="entry name" value="G-PROTEIN COUPLED RECEPTORS FAMILY 1 PROFILE DOMAIN-CONTAINING PROTEIN"/>
    <property type="match status" value="1"/>
</dbReference>
<feature type="region of interest" description="Disordered" evidence="10">
    <location>
        <begin position="509"/>
        <end position="556"/>
    </location>
</feature>
<dbReference type="OMA" id="ISHRANG"/>
<feature type="region of interest" description="Disordered" evidence="10">
    <location>
        <begin position="287"/>
        <end position="310"/>
    </location>
</feature>
<evidence type="ECO:0000313" key="15">
    <source>
        <dbReference type="Proteomes" id="UP000009046"/>
    </source>
</evidence>
<evidence type="ECO:0000256" key="6">
    <source>
        <dbReference type="ARBA" id="ARBA00023136"/>
    </source>
</evidence>
<dbReference type="CTD" id="8231125"/>
<dbReference type="PROSITE" id="PS50262">
    <property type="entry name" value="G_PROTEIN_RECEP_F1_2"/>
    <property type="match status" value="1"/>
</dbReference>
<feature type="transmembrane region" description="Helical" evidence="11">
    <location>
        <begin position="403"/>
        <end position="433"/>
    </location>
</feature>
<dbReference type="PROSITE" id="PS00237">
    <property type="entry name" value="G_PROTEIN_RECEP_F1_1"/>
    <property type="match status" value="1"/>
</dbReference>
<evidence type="ECO:0000256" key="7">
    <source>
        <dbReference type="ARBA" id="ARBA00023170"/>
    </source>
</evidence>
<evidence type="ECO:0000256" key="11">
    <source>
        <dbReference type="SAM" id="Phobius"/>
    </source>
</evidence>
<dbReference type="EnsemblMetazoa" id="PHUM066560-RA">
    <property type="protein sequence ID" value="PHUM066560-PA"/>
    <property type="gene ID" value="PHUM066560"/>
</dbReference>
<sequence>MATTRNLTSRNLVLNTMDGMKNSTTTQSDVFFNISLKLAYDVLMKSRQSTDFLFPEIEITLIFIYIVLMTSGVVSNVLVCFVVMKQCGRKKMDFQKSRNLYIVNLAVADLTLCCVCTPFTLITLVQRKWIFGNLLCKIISIVQDTNITVSAGTITAIALDRYFTIVKSRSSNNLNNRKCTSVILIIVLIWIFSFALSFPLYFYTATESFPRNPLNKLIFYDKCVEKWPSKIFHTAFTITLALVQFVIPVTVLTIIHLKISSYLKVHIKPLRKLKPEIHIQSPVEPVIQDKNSMGDDGVMDKSKEDDVNSSKKELLLIKRRESVGSENSNRSCESSLKLSDCSRKNSDSSRNSCDLSPRKKSDFFLSFRENSDFYGFSFSRFSYKSKSTKSNKRREIRRNRRTTFILSCIALVYAVSWLPMTTFQLASAILPLTNNKNGNSSSNNNNNNNSSSIATYLFFAFCHIVAMSSAITNPLLYGWLNTNFRREFSSIFSRISNCYSKLIKTEYDSNEKSKAQNEDNNKSKFDRNTSFLVPPTDSFCREQHQSPEHKMTSNYSNGKLNSSLLRLSPPVNNPRIFRV</sequence>